<evidence type="ECO:0000313" key="5">
    <source>
        <dbReference type="Proteomes" id="UP001516472"/>
    </source>
</evidence>
<sequence length="704" mass="74358">MPRLKLLMLLSCIGLSPACIEIPPLEAPVDDVQPDPNADFTLSMSTSQEQVLPGGTLGCEVQLAWAGMKGGDVTLSLLNPPKGVELQPTTLRAEETRKALSIRIGADTPPGPHTVTLQGRSGAVTKEATLAMTVGKAGDLMVNWVVPTPGKAYTNGPLLLQFTVEGGSAEAVEILKGASVLAKPTGTPFAYTWDTTQEAEGSYQLSVRAIRGGATFISAPRTVIVDRTAPTVSSFLPARNAASVGVHESIQVTFSEPMSPRTLTDASVQLTASDNAPIAKSVNLSADGKTLTVTPINPLVAPNTLHVEFTNFVGIVITDLAGNEAVDMPAWSFSVPTWLPLGGAISAVPGNTSAEGVVLKMDRNDQPVVAWAESDGATKNIYVARWTGSDWSMLGAALNGLTAAGTNAANPSLVIDNSSAPLVAWDETTGNGAGRSIFISRWTGTTWESLPNPPFPSSSIAYPSNPQLTLDSSNSITIFTDFYDSTKFSTLGYMLPAQDQTWQAREPQENDYLFNPGGVSTTSSGLDTFIASSVFNDHHSTRGIAVFKNGDSYLGATTLGQNARNPSISADINGRPWVAWTEETNTPGVDSKIHWARWEGSAWTTPMAISTRATGNENPSLALARGSPHILAWSGIADSERSIFVSQWLNNSWQILDPPLSALTVAGTPAVNPSVDLNASAQPFIAWAESDTGAANIYAVRLNR</sequence>
<dbReference type="Proteomes" id="UP001516472">
    <property type="component" value="Unassembled WGS sequence"/>
</dbReference>
<feature type="signal peptide" evidence="2">
    <location>
        <begin position="1"/>
        <end position="20"/>
    </location>
</feature>
<dbReference type="Pfam" id="PF13205">
    <property type="entry name" value="Big_5"/>
    <property type="match status" value="1"/>
</dbReference>
<dbReference type="InterPro" id="IPR013783">
    <property type="entry name" value="Ig-like_fold"/>
</dbReference>
<keyword evidence="5" id="KW-1185">Reference proteome</keyword>
<dbReference type="Gene3D" id="2.60.40.1220">
    <property type="match status" value="1"/>
</dbReference>
<dbReference type="Gene3D" id="2.60.40.10">
    <property type="entry name" value="Immunoglobulins"/>
    <property type="match status" value="1"/>
</dbReference>
<feature type="domain" description="SbsA Ig-like" evidence="3">
    <location>
        <begin position="226"/>
        <end position="334"/>
    </location>
</feature>
<dbReference type="InterPro" id="IPR014755">
    <property type="entry name" value="Cu-Rt/internalin_Ig-like"/>
</dbReference>
<proteinExistence type="predicted"/>
<dbReference type="EMBL" id="JAAIYO010000002">
    <property type="protein sequence ID" value="MBE4748809.1"/>
    <property type="molecule type" value="Genomic_DNA"/>
</dbReference>
<keyword evidence="1 2" id="KW-0732">Signal</keyword>
<feature type="chain" id="PRO_5046384009" evidence="2">
    <location>
        <begin position="21"/>
        <end position="704"/>
    </location>
</feature>
<evidence type="ECO:0000259" key="3">
    <source>
        <dbReference type="Pfam" id="PF13205"/>
    </source>
</evidence>
<organism evidence="4 5">
    <name type="scientific">Corallococcus soli</name>
    <dbReference type="NCBI Taxonomy" id="2710757"/>
    <lineage>
        <taxon>Bacteria</taxon>
        <taxon>Pseudomonadati</taxon>
        <taxon>Myxococcota</taxon>
        <taxon>Myxococcia</taxon>
        <taxon>Myxococcales</taxon>
        <taxon>Cystobacterineae</taxon>
        <taxon>Myxococcaceae</taxon>
        <taxon>Corallococcus</taxon>
    </lineage>
</organism>
<accession>A0ABR9PLQ8</accession>
<name>A0ABR9PLQ8_9BACT</name>
<protein>
    <submittedName>
        <fullName evidence="4">Ig-like domain-containing protein</fullName>
    </submittedName>
</protein>
<dbReference type="Pfam" id="PF17957">
    <property type="entry name" value="Big_7"/>
    <property type="match status" value="1"/>
</dbReference>
<evidence type="ECO:0000256" key="2">
    <source>
        <dbReference type="SAM" id="SignalP"/>
    </source>
</evidence>
<evidence type="ECO:0000313" key="4">
    <source>
        <dbReference type="EMBL" id="MBE4748809.1"/>
    </source>
</evidence>
<reference evidence="4 5" key="1">
    <citation type="submission" date="2020-02" db="EMBL/GenBank/DDBJ databases">
        <authorList>
            <person name="Babadi Z.K."/>
            <person name="Risdian C."/>
            <person name="Ebrahimipour G.H."/>
            <person name="Wink J."/>
        </authorList>
    </citation>
    <scope>NUCLEOTIDE SEQUENCE [LARGE SCALE GENOMIC DNA]</scope>
    <source>
        <strain evidence="4 5">ZKHCc1 1396</strain>
    </source>
</reference>
<dbReference type="RefSeq" id="WP_193348165.1">
    <property type="nucleotide sequence ID" value="NZ_CBCSIP010000009.1"/>
</dbReference>
<evidence type="ECO:0000256" key="1">
    <source>
        <dbReference type="ARBA" id="ARBA00022729"/>
    </source>
</evidence>
<dbReference type="InterPro" id="IPR032812">
    <property type="entry name" value="SbsA_Ig"/>
</dbReference>
<gene>
    <name evidence="4" type="ORF">G4177_11615</name>
</gene>
<comment type="caution">
    <text evidence="4">The sequence shown here is derived from an EMBL/GenBank/DDBJ whole genome shotgun (WGS) entry which is preliminary data.</text>
</comment>